<dbReference type="Proteomes" id="UP000054018">
    <property type="component" value="Unassembled WGS sequence"/>
</dbReference>
<reference evidence="2" key="2">
    <citation type="submission" date="2015-01" db="EMBL/GenBank/DDBJ databases">
        <title>Evolutionary Origins and Diversification of the Mycorrhizal Mutualists.</title>
        <authorList>
            <consortium name="DOE Joint Genome Institute"/>
            <consortium name="Mycorrhizal Genomics Consortium"/>
            <person name="Kohler A."/>
            <person name="Kuo A."/>
            <person name="Nagy L.G."/>
            <person name="Floudas D."/>
            <person name="Copeland A."/>
            <person name="Barry K.W."/>
            <person name="Cichocki N."/>
            <person name="Veneault-Fourrey C."/>
            <person name="LaButti K."/>
            <person name="Lindquist E.A."/>
            <person name="Lipzen A."/>
            <person name="Lundell T."/>
            <person name="Morin E."/>
            <person name="Murat C."/>
            <person name="Riley R."/>
            <person name="Ohm R."/>
            <person name="Sun H."/>
            <person name="Tunlid A."/>
            <person name="Henrissat B."/>
            <person name="Grigoriev I.V."/>
            <person name="Hibbett D.S."/>
            <person name="Martin F."/>
        </authorList>
    </citation>
    <scope>NUCLEOTIDE SEQUENCE [LARGE SCALE GENOMIC DNA]</scope>
    <source>
        <strain evidence="2">441</strain>
    </source>
</reference>
<sequence>MHAVEGITLLMVASDLTCVDSTVPLLKLWARCWMQTAQELITENRCAREAVGVTSLVQC</sequence>
<protein>
    <submittedName>
        <fullName evidence="1">Uncharacterized protein</fullName>
    </submittedName>
</protein>
<dbReference type="EMBL" id="KN833688">
    <property type="protein sequence ID" value="KIK29981.1"/>
    <property type="molecule type" value="Genomic_DNA"/>
</dbReference>
<proteinExistence type="predicted"/>
<gene>
    <name evidence="1" type="ORF">PISMIDRAFT_671971</name>
</gene>
<name>A0A0C9ZKU6_9AGAM</name>
<reference evidence="1 2" key="1">
    <citation type="submission" date="2014-04" db="EMBL/GenBank/DDBJ databases">
        <authorList>
            <consortium name="DOE Joint Genome Institute"/>
            <person name="Kuo A."/>
            <person name="Kohler A."/>
            <person name="Costa M.D."/>
            <person name="Nagy L.G."/>
            <person name="Floudas D."/>
            <person name="Copeland A."/>
            <person name="Barry K.W."/>
            <person name="Cichocki N."/>
            <person name="Veneault-Fourrey C."/>
            <person name="LaButti K."/>
            <person name="Lindquist E.A."/>
            <person name="Lipzen A."/>
            <person name="Lundell T."/>
            <person name="Morin E."/>
            <person name="Murat C."/>
            <person name="Sun H."/>
            <person name="Tunlid A."/>
            <person name="Henrissat B."/>
            <person name="Grigoriev I.V."/>
            <person name="Hibbett D.S."/>
            <person name="Martin F."/>
            <person name="Nordberg H.P."/>
            <person name="Cantor M.N."/>
            <person name="Hua S.X."/>
        </authorList>
    </citation>
    <scope>NUCLEOTIDE SEQUENCE [LARGE SCALE GENOMIC DNA]</scope>
    <source>
        <strain evidence="1 2">441</strain>
    </source>
</reference>
<accession>A0A0C9ZKU6</accession>
<evidence type="ECO:0000313" key="2">
    <source>
        <dbReference type="Proteomes" id="UP000054018"/>
    </source>
</evidence>
<keyword evidence="2" id="KW-1185">Reference proteome</keyword>
<dbReference type="HOGENOM" id="CLU_2961739_0_0_1"/>
<evidence type="ECO:0000313" key="1">
    <source>
        <dbReference type="EMBL" id="KIK29981.1"/>
    </source>
</evidence>
<dbReference type="AlphaFoldDB" id="A0A0C9ZKU6"/>
<organism evidence="1 2">
    <name type="scientific">Pisolithus microcarpus 441</name>
    <dbReference type="NCBI Taxonomy" id="765257"/>
    <lineage>
        <taxon>Eukaryota</taxon>
        <taxon>Fungi</taxon>
        <taxon>Dikarya</taxon>
        <taxon>Basidiomycota</taxon>
        <taxon>Agaricomycotina</taxon>
        <taxon>Agaricomycetes</taxon>
        <taxon>Agaricomycetidae</taxon>
        <taxon>Boletales</taxon>
        <taxon>Sclerodermatineae</taxon>
        <taxon>Pisolithaceae</taxon>
        <taxon>Pisolithus</taxon>
    </lineage>
</organism>